<dbReference type="InterPro" id="IPR001765">
    <property type="entry name" value="Carbonic_anhydrase"/>
</dbReference>
<evidence type="ECO:0000256" key="4">
    <source>
        <dbReference type="ARBA" id="ARBA00022989"/>
    </source>
</evidence>
<feature type="binding site" evidence="6">
    <location>
        <position position="636"/>
    </location>
    <ligand>
        <name>Zn(2+)</name>
        <dbReference type="ChEBI" id="CHEBI:29105"/>
    </ligand>
</feature>
<dbReference type="SUPFAM" id="SSF53056">
    <property type="entry name" value="beta-carbonic anhydrase, cab"/>
    <property type="match status" value="1"/>
</dbReference>
<protein>
    <submittedName>
        <fullName evidence="9">Bicarbonate transporter BicA</fullName>
    </submittedName>
</protein>
<dbReference type="Proteomes" id="UP000186309">
    <property type="component" value="Chromosome"/>
</dbReference>
<accession>A0A1U7CY66</accession>
<evidence type="ECO:0000256" key="7">
    <source>
        <dbReference type="SAM" id="Phobius"/>
    </source>
</evidence>
<feature type="transmembrane region" description="Helical" evidence="7">
    <location>
        <begin position="174"/>
        <end position="192"/>
    </location>
</feature>
<keyword evidence="6" id="KW-0862">Zinc</keyword>
<gene>
    <name evidence="9" type="primary">bicA</name>
    <name evidence="9" type="ORF">BSF38_05412</name>
</gene>
<organism evidence="9 10">
    <name type="scientific">Paludisphaera borealis</name>
    <dbReference type="NCBI Taxonomy" id="1387353"/>
    <lineage>
        <taxon>Bacteria</taxon>
        <taxon>Pseudomonadati</taxon>
        <taxon>Planctomycetota</taxon>
        <taxon>Planctomycetia</taxon>
        <taxon>Isosphaerales</taxon>
        <taxon>Isosphaeraceae</taxon>
        <taxon>Paludisphaera</taxon>
    </lineage>
</organism>
<dbReference type="GO" id="GO:0016020">
    <property type="term" value="C:membrane"/>
    <property type="evidence" value="ECO:0007669"/>
    <property type="project" value="UniProtKB-SubCell"/>
</dbReference>
<dbReference type="STRING" id="1387353.BSF38_05412"/>
<dbReference type="Pfam" id="PF00916">
    <property type="entry name" value="Sulfate_transp"/>
    <property type="match status" value="1"/>
</dbReference>
<feature type="transmembrane region" description="Helical" evidence="7">
    <location>
        <begin position="16"/>
        <end position="35"/>
    </location>
</feature>
<proteinExistence type="inferred from homology"/>
<dbReference type="Gene3D" id="3.40.1050.10">
    <property type="entry name" value="Carbonic anhydrase"/>
    <property type="match status" value="1"/>
</dbReference>
<dbReference type="RefSeq" id="WP_076350139.1">
    <property type="nucleotide sequence ID" value="NZ_CP019082.1"/>
</dbReference>
<evidence type="ECO:0000259" key="8">
    <source>
        <dbReference type="PROSITE" id="PS50801"/>
    </source>
</evidence>
<feature type="transmembrane region" description="Helical" evidence="7">
    <location>
        <begin position="362"/>
        <end position="380"/>
    </location>
</feature>
<keyword evidence="4 7" id="KW-1133">Transmembrane helix</keyword>
<dbReference type="GO" id="GO:0008270">
    <property type="term" value="F:zinc ion binding"/>
    <property type="evidence" value="ECO:0007669"/>
    <property type="project" value="InterPro"/>
</dbReference>
<evidence type="ECO:0000256" key="6">
    <source>
        <dbReference type="PIRSR" id="PIRSR601765-1"/>
    </source>
</evidence>
<dbReference type="InterPro" id="IPR001902">
    <property type="entry name" value="SLC26A/SulP_fam"/>
</dbReference>
<evidence type="ECO:0000256" key="5">
    <source>
        <dbReference type="ARBA" id="ARBA00023136"/>
    </source>
</evidence>
<comment type="subcellular location">
    <subcellularLocation>
        <location evidence="1">Membrane</location>
        <topology evidence="1">Multi-pass membrane protein</topology>
    </subcellularLocation>
</comment>
<sequence>MTYQTGQLRSTVTRDLNSGFVVFFVALPLCLGVALASDAPLFSGLLAGIVGGILVGLLSGSQTSISGPAAGLTTIVAAQIALLGSFQAFQVAVVVAGLIQIVLGSIRAGFIAAFFPSSVVKGLLAAIGVILILKQIPHVLGHDPDPEGDMSFQQPDHENTLSEIGRLLGDVHPGAASIGLVSIALLVLFSKWKPGKKSLVPAPLLVVILGVGMSLLFRRVGGQWVIEASHLVQVPVADGLAASLGYLQFPDFSMLSNPAVYTSAVTVAAVASLETLLNLEAVDKLDPQQRTSPPSRELLAQGVGNVALGMIGGLPVTSVIARSSVNINAGGQTKLSTIFHGVLLLVSILLFPTWLNQIPLSCLAAILLITGVKLASPVLVKQMWSQGRSQFIPFAVTVASIVLTDLLVGVLIGLATSIGFILSNNVRRPIRRIVEKHLGGEVVHIKLADQVSFLNRASLTRALDELPRGSHVLLDARRTDYIDSDLLDLIRDFENKTGPARGVEVSLRGFKSQYQMQDRTQYVDYSTREIQSALTPQQVLQILKDGHERFQNGQHLTRDFGRQVQNTAKGQHPLAAVLSCIDSRAPAELIFDTGVGDIFSVRVAGNITSRKVLGSLEYACAAAGVKLILVMGHTRCGAVTAAVNLACSGESAATATGCQHLEPIISEIQQSVEPLDRLSLEQLPASERESFVDSVARRNVVRVVEAIRQQSETLDGLVREERIAIVGAVYDVVSGDIDFLPAATCEPVRVAEPA</sequence>
<feature type="transmembrane region" description="Helical" evidence="7">
    <location>
        <begin position="198"/>
        <end position="217"/>
    </location>
</feature>
<keyword evidence="5 7" id="KW-0472">Membrane</keyword>
<reference evidence="10" key="1">
    <citation type="submission" date="2016-12" db="EMBL/GenBank/DDBJ databases">
        <title>Comparative genomics of four Isosphaeraceae planctomycetes: a common pool of plasmids and glycoside hydrolase genes.</title>
        <authorList>
            <person name="Ivanova A."/>
        </authorList>
    </citation>
    <scope>NUCLEOTIDE SEQUENCE [LARGE SCALE GENOMIC DNA]</scope>
    <source>
        <strain evidence="10">PX4</strain>
    </source>
</reference>
<feature type="transmembrane region" description="Helical" evidence="7">
    <location>
        <begin position="392"/>
        <end position="422"/>
    </location>
</feature>
<keyword evidence="6" id="KW-0479">Metal-binding</keyword>
<dbReference type="EMBL" id="CP019082">
    <property type="protein sequence ID" value="APW63833.1"/>
    <property type="molecule type" value="Genomic_DNA"/>
</dbReference>
<feature type="transmembrane region" description="Helical" evidence="7">
    <location>
        <begin position="41"/>
        <end position="59"/>
    </location>
</feature>
<dbReference type="SMART" id="SM00947">
    <property type="entry name" value="Pro_CA"/>
    <property type="match status" value="1"/>
</dbReference>
<dbReference type="OrthoDB" id="9769739at2"/>
<evidence type="ECO:0000256" key="3">
    <source>
        <dbReference type="ARBA" id="ARBA00022692"/>
    </source>
</evidence>
<comment type="similarity">
    <text evidence="2">Belongs to the beta-class carbonic anhydrase family.</text>
</comment>
<dbReference type="PROSITE" id="PS50801">
    <property type="entry name" value="STAS"/>
    <property type="match status" value="1"/>
</dbReference>
<evidence type="ECO:0000256" key="1">
    <source>
        <dbReference type="ARBA" id="ARBA00004141"/>
    </source>
</evidence>
<dbReference type="GO" id="GO:0004089">
    <property type="term" value="F:carbonate dehydratase activity"/>
    <property type="evidence" value="ECO:0007669"/>
    <property type="project" value="InterPro"/>
</dbReference>
<feature type="binding site" evidence="6">
    <location>
        <position position="582"/>
    </location>
    <ligand>
        <name>Zn(2+)</name>
        <dbReference type="ChEBI" id="CHEBI:29105"/>
    </ligand>
</feature>
<feature type="binding site" evidence="6">
    <location>
        <position position="580"/>
    </location>
    <ligand>
        <name>Zn(2+)</name>
        <dbReference type="ChEBI" id="CHEBI:29105"/>
    </ligand>
</feature>
<dbReference type="InterPro" id="IPR002645">
    <property type="entry name" value="STAS_dom"/>
</dbReference>
<dbReference type="PANTHER" id="PTHR11814">
    <property type="entry name" value="SULFATE TRANSPORTER"/>
    <property type="match status" value="1"/>
</dbReference>
<feature type="domain" description="STAS" evidence="8">
    <location>
        <begin position="442"/>
        <end position="550"/>
    </location>
</feature>
<feature type="binding site" evidence="6">
    <location>
        <position position="633"/>
    </location>
    <ligand>
        <name>Zn(2+)</name>
        <dbReference type="ChEBI" id="CHEBI:29105"/>
    </ligand>
</feature>
<comment type="cofactor">
    <cofactor evidence="6">
        <name>Zn(2+)</name>
        <dbReference type="ChEBI" id="CHEBI:29105"/>
    </cofactor>
    <text evidence="6">Binds 1 zinc ion per subunit.</text>
</comment>
<dbReference type="GO" id="GO:0055085">
    <property type="term" value="P:transmembrane transport"/>
    <property type="evidence" value="ECO:0007669"/>
    <property type="project" value="InterPro"/>
</dbReference>
<dbReference type="AlphaFoldDB" id="A0A1U7CY66"/>
<evidence type="ECO:0000256" key="2">
    <source>
        <dbReference type="ARBA" id="ARBA00006217"/>
    </source>
</evidence>
<dbReference type="InterPro" id="IPR011547">
    <property type="entry name" value="SLC26A/SulP_dom"/>
</dbReference>
<evidence type="ECO:0000313" key="9">
    <source>
        <dbReference type="EMBL" id="APW63833.1"/>
    </source>
</evidence>
<dbReference type="KEGG" id="pbor:BSF38_05412"/>
<keyword evidence="3 7" id="KW-0812">Transmembrane</keyword>
<evidence type="ECO:0000313" key="10">
    <source>
        <dbReference type="Proteomes" id="UP000186309"/>
    </source>
</evidence>
<feature type="transmembrane region" description="Helical" evidence="7">
    <location>
        <begin position="80"/>
        <end position="103"/>
    </location>
</feature>
<dbReference type="InterPro" id="IPR036874">
    <property type="entry name" value="Carbonic_anhydrase_sf"/>
</dbReference>
<keyword evidence="10" id="KW-1185">Reference proteome</keyword>
<feature type="transmembrane region" description="Helical" evidence="7">
    <location>
        <begin position="109"/>
        <end position="133"/>
    </location>
</feature>
<name>A0A1U7CY66_9BACT</name>
<feature type="transmembrane region" description="Helical" evidence="7">
    <location>
        <begin position="337"/>
        <end position="355"/>
    </location>
</feature>
<dbReference type="Pfam" id="PF00484">
    <property type="entry name" value="Pro_CA"/>
    <property type="match status" value="1"/>
</dbReference>